<dbReference type="GO" id="GO:0005509">
    <property type="term" value="F:calcium ion binding"/>
    <property type="evidence" value="ECO:0007669"/>
    <property type="project" value="InterPro"/>
</dbReference>
<feature type="domain" description="EF-hand" evidence="9">
    <location>
        <begin position="1269"/>
        <end position="1304"/>
    </location>
</feature>
<evidence type="ECO:0000256" key="1">
    <source>
        <dbReference type="ARBA" id="ARBA00004613"/>
    </source>
</evidence>
<keyword evidence="5 11" id="KW-0456">Lyase</keyword>
<protein>
    <submittedName>
        <fullName evidence="11">Polysaccharide lyase</fullName>
    </submittedName>
</protein>
<dbReference type="PROSITE" id="PS50222">
    <property type="entry name" value="EF_HAND_2"/>
    <property type="match status" value="1"/>
</dbReference>
<dbReference type="GO" id="GO:0000272">
    <property type="term" value="P:polysaccharide catabolic process"/>
    <property type="evidence" value="ECO:0007669"/>
    <property type="project" value="InterPro"/>
</dbReference>
<dbReference type="CDD" id="cd08547">
    <property type="entry name" value="Type_II_cohesin"/>
    <property type="match status" value="2"/>
</dbReference>
<dbReference type="Gene3D" id="1.10.1330.10">
    <property type="entry name" value="Dockerin domain"/>
    <property type="match status" value="1"/>
</dbReference>
<dbReference type="SUPFAM" id="SSF49863">
    <property type="entry name" value="Hyaluronate lyase-like, C-terminal domain"/>
    <property type="match status" value="1"/>
</dbReference>
<dbReference type="InterPro" id="IPR002102">
    <property type="entry name" value="Cohesin_dom"/>
</dbReference>
<dbReference type="Proteomes" id="UP000036932">
    <property type="component" value="Unassembled WGS sequence"/>
</dbReference>
<evidence type="ECO:0000256" key="2">
    <source>
        <dbReference type="ARBA" id="ARBA00006699"/>
    </source>
</evidence>
<dbReference type="SUPFAM" id="SSF63446">
    <property type="entry name" value="Type I dockerin domain"/>
    <property type="match status" value="1"/>
</dbReference>
<dbReference type="Pfam" id="PF24517">
    <property type="entry name" value="CBM96"/>
    <property type="match status" value="1"/>
</dbReference>
<sequence length="1629" mass="177973">MKKYSVKLLVLSFLIFSLIITSFPAVPAAAAAPQANDFEALRMRWFDYLTGGSQIDLNDADIRNAVEANAQKVTNDSHTGVWDTLNKAADRTYLWADYNSTTAPNHITLSYNRLKDMAIAFATPGTSLYQNEALKNDIIAGLDWMYEYRFNETKSSYGNWWEWEIGSPLSLADIVTLMHDHLSPEQIAGYTRTIDRFSPDPTKRLIGAPGLKETGANLLDKSLAVLLRGVLDQNETKIVQARNSIGSVFPYVTNGDGFYEDGSFIQHNNIAYTGSYGSVLLGDISKLLTVLSGSSWTIQDPNFDHVWDWVTDSFEPVIYDGHIMEMVSGRAVSRYNNNTRGAVWTILRLAQYAPQEQAAYYKSMVKDWAVSDKTMPNMYEGMQIRDIVLFKKLMSDASIVPRGDLIAHRQFSAMDRIIHSRPGYTLGISMSSSRIANFEGMNGEHSRGWYTGDGMTYLYNHDSGQFRDAFWPTVDSHRMPGTTSDGVERSMIKTTGKTWVGGSSMDSSYGIAGMDLAPPGSKLTGKKSWFMFDNEIVSLGAGITTSDERKDGRQVETIVENRMINAAGSNPLTVNGQVMPSQLGWSDELKGVNWAHLAGTADGADIGYYFPENSDIRALRESRTGSWKDINTSGPADPITRNYVSLAVEHGTKPADAAYSYVLLPTLSADATRAYSENPDIRILSNTAQMQAVEDTKLGLTGINFWQSGELGRVRAYQPASVMVKEQGDELTVSVSDPTQTQSKVKVEVAAAALEELAKDPTVTVLRTSPSVQLEIATGGTKGRSHVVKFKVNSGAENELPEEGALEPDDAAKIRINVSEDTFVNGGSEDNTNFGTRGFLNIRNGSGNYDRRVFLKFDLSQISDDIERAVLHVYGKTNDNNGTQSDIGVFAVHDDSWKEDTITYKNKPGAGEQVDLTTMASPDQWWTFNITPFVQTKLQDNKTVSLALQQIGRDLHAEIRSRKNEGGKYQAYLDILLKDTTAPTTTVQMEGSGETEAEHYKEVVLHFSAKDNPNGWGVLRTEYRIGGGKWRTVKDGKLVIQEQGVHTIEYRSVDKAGNVEDTQSIVVSITQPTVEINGPDKVTGGEPLIVKYGIKSAVKDMYAHDLTLQYDADLLTFVSGESLQEGVAILDTRNDSGQLRLILAGKGQPMQGNQDLIKLTFDTNQVEKTMGSSIDIIGARIGDVRGDEVEAVSSPFEYTLKANAEEPGEPSEPGGPGEPNQPGEPGEPGRPSKPGQPQQPGHGSGNNAGDANKAKISDLEQLAKLLGHNKTSVEWEQIKALDVNGDGKIDVIDLATIAREIAGSSDTSKRNSPQGPESFHLSAKSGSWKEGDTVKLTLTGKNVKDLYAYEVKLGFDLEYLEFTGAASALDGFTVSPIVKDGVITFLHTMTGNIAGEEGDIEISDFTFKVKKTGATEVRLDAMTAVDHKLSAQDIAVGKSVQIGETEDQKAVVFSDVQGHWSQAKIEAAVQKGLIKGYADGTFAPDKPITRAEFTALLSRGLDLREETELAFTDASHLPQWAASDIAKGIRQGFITGYADNTFRPNQAITRMELATMAAKALDLTNGSQTGLTFADADEIPVWARGWIFSAVNEGLLQGRGVNHFAPTEHATRAEAVTVLLNVVQAHSSR</sequence>
<feature type="domain" description="SLH" evidence="10">
    <location>
        <begin position="1512"/>
        <end position="1571"/>
    </location>
</feature>
<evidence type="ECO:0000256" key="6">
    <source>
        <dbReference type="PIRSR" id="PIRSR638970-1"/>
    </source>
</evidence>
<dbReference type="Pfam" id="PF02884">
    <property type="entry name" value="Lyase_8_C"/>
    <property type="match status" value="1"/>
</dbReference>
<dbReference type="SUPFAM" id="SSF74650">
    <property type="entry name" value="Galactose mutarotase-like"/>
    <property type="match status" value="1"/>
</dbReference>
<dbReference type="GO" id="GO:0016837">
    <property type="term" value="F:carbon-oxygen lyase activity, acting on polysaccharides"/>
    <property type="evidence" value="ECO:0007669"/>
    <property type="project" value="UniProtKB-ARBA"/>
</dbReference>
<comment type="subcellular location">
    <subcellularLocation>
        <location evidence="1">Secreted</location>
    </subcellularLocation>
</comment>
<organism evidence="11 12">
    <name type="scientific">Paenibacillus solani</name>
    <dbReference type="NCBI Taxonomy" id="1705565"/>
    <lineage>
        <taxon>Bacteria</taxon>
        <taxon>Bacillati</taxon>
        <taxon>Bacillota</taxon>
        <taxon>Bacilli</taxon>
        <taxon>Bacillales</taxon>
        <taxon>Paenibacillaceae</taxon>
        <taxon>Paenibacillus</taxon>
    </lineage>
</organism>
<dbReference type="GO" id="GO:0030246">
    <property type="term" value="F:carbohydrate binding"/>
    <property type="evidence" value="ECO:0007669"/>
    <property type="project" value="InterPro"/>
</dbReference>
<dbReference type="InterPro" id="IPR018247">
    <property type="entry name" value="EF_Hand_1_Ca_BS"/>
</dbReference>
<evidence type="ECO:0000313" key="11">
    <source>
        <dbReference type="EMBL" id="KOR90326.1"/>
    </source>
</evidence>
<dbReference type="NCBIfam" id="NF033679">
    <property type="entry name" value="DNRLRE_dom"/>
    <property type="match status" value="1"/>
</dbReference>
<dbReference type="Gene3D" id="2.70.98.10">
    <property type="match status" value="1"/>
</dbReference>
<evidence type="ECO:0000256" key="7">
    <source>
        <dbReference type="SAM" id="MobiDB-lite"/>
    </source>
</evidence>
<dbReference type="Gene3D" id="1.50.10.100">
    <property type="entry name" value="Chondroitin AC/alginate lyase"/>
    <property type="match status" value="1"/>
</dbReference>
<dbReference type="EMBL" id="LIUT01000001">
    <property type="protein sequence ID" value="KOR90326.1"/>
    <property type="molecule type" value="Genomic_DNA"/>
</dbReference>
<dbReference type="Pfam" id="PF00395">
    <property type="entry name" value="SLH"/>
    <property type="match status" value="2"/>
</dbReference>
<dbReference type="InterPro" id="IPR003159">
    <property type="entry name" value="Lyase_8_central_dom"/>
</dbReference>
<keyword evidence="12" id="KW-1185">Reference proteome</keyword>
<dbReference type="CDD" id="cd14256">
    <property type="entry name" value="Dockerin_I"/>
    <property type="match status" value="1"/>
</dbReference>
<evidence type="ECO:0000256" key="8">
    <source>
        <dbReference type="SAM" id="SignalP"/>
    </source>
</evidence>
<dbReference type="InterPro" id="IPR011013">
    <property type="entry name" value="Gal_mutarotase_sf_dom"/>
</dbReference>
<accession>A0A0M1P766</accession>
<dbReference type="Gene3D" id="3.30.1920.20">
    <property type="match status" value="1"/>
</dbReference>
<feature type="domain" description="SLH" evidence="10">
    <location>
        <begin position="1448"/>
        <end position="1511"/>
    </location>
</feature>
<dbReference type="PANTHER" id="PTHR38481:SF1">
    <property type="entry name" value="HYALURONATE LYASE"/>
    <property type="match status" value="1"/>
</dbReference>
<dbReference type="NCBIfam" id="NF047446">
    <property type="entry name" value="barrel_OmpL47"/>
    <property type="match status" value="1"/>
</dbReference>
<reference evidence="12" key="1">
    <citation type="submission" date="2015-08" db="EMBL/GenBank/DDBJ databases">
        <title>Genome sequencing project for genomic taxonomy and phylogenomics of Bacillus-like bacteria.</title>
        <authorList>
            <person name="Liu B."/>
            <person name="Wang J."/>
            <person name="Zhu Y."/>
            <person name="Liu G."/>
            <person name="Chen Q."/>
            <person name="Chen Z."/>
            <person name="Lan J."/>
            <person name="Che J."/>
            <person name="Ge C."/>
            <person name="Shi H."/>
            <person name="Pan Z."/>
            <person name="Liu X."/>
        </authorList>
    </citation>
    <scope>NUCLEOTIDE SEQUENCE [LARGE SCALE GENOMIC DNA]</scope>
    <source>
        <strain evidence="12">FJAT-22460</strain>
    </source>
</reference>
<dbReference type="Pfam" id="PF08124">
    <property type="entry name" value="Lyase_8_N"/>
    <property type="match status" value="1"/>
</dbReference>
<evidence type="ECO:0000259" key="10">
    <source>
        <dbReference type="PROSITE" id="PS51272"/>
    </source>
</evidence>
<feature type="active site" evidence="6">
    <location>
        <position position="267"/>
    </location>
</feature>
<evidence type="ECO:0000313" key="12">
    <source>
        <dbReference type="Proteomes" id="UP000036932"/>
    </source>
</evidence>
<dbReference type="InterPro" id="IPR036439">
    <property type="entry name" value="Dockerin_dom_sf"/>
</dbReference>
<dbReference type="CDD" id="cd01083">
    <property type="entry name" value="GAG_Lyase"/>
    <property type="match status" value="1"/>
</dbReference>
<proteinExistence type="inferred from homology"/>
<keyword evidence="4 8" id="KW-0732">Signal</keyword>
<dbReference type="PROSITE" id="PS00018">
    <property type="entry name" value="EF_HAND_1"/>
    <property type="match status" value="1"/>
</dbReference>
<feature type="chain" id="PRO_5038574369" evidence="8">
    <location>
        <begin position="29"/>
        <end position="1629"/>
    </location>
</feature>
<comment type="similarity">
    <text evidence="2">Belongs to the polysaccharide lyase 8 family.</text>
</comment>
<feature type="domain" description="SLH" evidence="10">
    <location>
        <begin position="1573"/>
        <end position="1629"/>
    </location>
</feature>
<dbReference type="InterPro" id="IPR004103">
    <property type="entry name" value="Lyase_8_C"/>
</dbReference>
<dbReference type="Pfam" id="PF00963">
    <property type="entry name" value="Cohesin"/>
    <property type="match status" value="2"/>
</dbReference>
<dbReference type="GO" id="GO:0005576">
    <property type="term" value="C:extracellular region"/>
    <property type="evidence" value="ECO:0007669"/>
    <property type="project" value="UniProtKB-SubCell"/>
</dbReference>
<comment type="caution">
    <text evidence="11">The sequence shown here is derived from an EMBL/GenBank/DDBJ whole genome shotgun (WGS) entry which is preliminary data.</text>
</comment>
<dbReference type="InterPro" id="IPR012970">
    <property type="entry name" value="Lyase_8_alpha_N"/>
</dbReference>
<feature type="active site" evidence="6">
    <location>
        <position position="276"/>
    </location>
</feature>
<dbReference type="GO" id="GO:0004553">
    <property type="term" value="F:hydrolase activity, hydrolyzing O-glycosyl compounds"/>
    <property type="evidence" value="ECO:0007669"/>
    <property type="project" value="InterPro"/>
</dbReference>
<dbReference type="InterPro" id="IPR002048">
    <property type="entry name" value="EF_hand_dom"/>
</dbReference>
<feature type="signal peptide" evidence="8">
    <location>
        <begin position="1"/>
        <end position="28"/>
    </location>
</feature>
<feature type="region of interest" description="Disordered" evidence="7">
    <location>
        <begin position="1203"/>
        <end position="1252"/>
    </location>
</feature>
<dbReference type="Pfam" id="PF02278">
    <property type="entry name" value="Lyase_8"/>
    <property type="match status" value="1"/>
</dbReference>
<dbReference type="SUPFAM" id="SSF48230">
    <property type="entry name" value="Chondroitin AC/alginate lyase"/>
    <property type="match status" value="1"/>
</dbReference>
<feature type="region of interest" description="Disordered" evidence="7">
    <location>
        <begin position="1303"/>
        <end position="1325"/>
    </location>
</feature>
<feature type="active site" evidence="6">
    <location>
        <position position="330"/>
    </location>
</feature>
<dbReference type="InterPro" id="IPR008929">
    <property type="entry name" value="Chondroitin_lyas"/>
</dbReference>
<dbReference type="Gene3D" id="2.60.40.680">
    <property type="match status" value="2"/>
</dbReference>
<dbReference type="OrthoDB" id="6636047at2"/>
<dbReference type="InterPro" id="IPR001119">
    <property type="entry name" value="SLH_dom"/>
</dbReference>
<dbReference type="InterPro" id="IPR014718">
    <property type="entry name" value="GH-type_carb-bd"/>
</dbReference>
<dbReference type="InterPro" id="IPR002105">
    <property type="entry name" value="Dockerin_1_rpt"/>
</dbReference>
<evidence type="ECO:0000256" key="4">
    <source>
        <dbReference type="ARBA" id="ARBA00022729"/>
    </source>
</evidence>
<dbReference type="PATRIC" id="fig|1705565.3.peg.5082"/>
<dbReference type="InterPro" id="IPR008965">
    <property type="entry name" value="CBM2/CBM3_carb-bd_dom_sf"/>
</dbReference>
<name>A0A0M1P766_9BACL</name>
<dbReference type="SUPFAM" id="SSF49384">
    <property type="entry name" value="Carbohydrate-binding domain"/>
    <property type="match status" value="2"/>
</dbReference>
<dbReference type="Pfam" id="PF00404">
    <property type="entry name" value="Dockerin_1"/>
    <property type="match status" value="1"/>
</dbReference>
<feature type="compositionally biased region" description="Polar residues" evidence="7">
    <location>
        <begin position="1304"/>
        <end position="1315"/>
    </location>
</feature>
<dbReference type="InterPro" id="IPR058094">
    <property type="entry name" value="Ig-like_OmpL47-like"/>
</dbReference>
<dbReference type="RefSeq" id="WP_054403268.1">
    <property type="nucleotide sequence ID" value="NZ_LIUT01000001.1"/>
</dbReference>
<evidence type="ECO:0000256" key="5">
    <source>
        <dbReference type="ARBA" id="ARBA00023239"/>
    </source>
</evidence>
<gene>
    <name evidence="11" type="ORF">AM231_15130</name>
</gene>
<feature type="compositionally biased region" description="Low complexity" evidence="7">
    <location>
        <begin position="1232"/>
        <end position="1241"/>
    </location>
</feature>
<dbReference type="Gene3D" id="2.60.220.10">
    <property type="entry name" value="Polysaccharide lyase family 8-like, C-terminal"/>
    <property type="match status" value="1"/>
</dbReference>
<evidence type="ECO:0000259" key="9">
    <source>
        <dbReference type="PROSITE" id="PS50222"/>
    </source>
</evidence>
<dbReference type="InterPro" id="IPR011071">
    <property type="entry name" value="Lyase_8-like_C"/>
</dbReference>
<dbReference type="InterPro" id="IPR038970">
    <property type="entry name" value="Lyase_8"/>
</dbReference>
<dbReference type="PROSITE" id="PS51272">
    <property type="entry name" value="SLH"/>
    <property type="match status" value="3"/>
</dbReference>
<evidence type="ECO:0000256" key="3">
    <source>
        <dbReference type="ARBA" id="ARBA00022525"/>
    </source>
</evidence>
<dbReference type="InterPro" id="IPR055372">
    <property type="entry name" value="CBM96"/>
</dbReference>
<keyword evidence="3" id="KW-0964">Secreted</keyword>
<dbReference type="PANTHER" id="PTHR38481">
    <property type="entry name" value="HYALURONATE LYASE"/>
    <property type="match status" value="1"/>
</dbReference>